<dbReference type="OrthoDB" id="7297112at2"/>
<dbReference type="Gene3D" id="3.60.10.10">
    <property type="entry name" value="Endonuclease/exonuclease/phosphatase"/>
    <property type="match status" value="1"/>
</dbReference>
<dbReference type="InterPro" id="IPR036691">
    <property type="entry name" value="Endo/exonu/phosph_ase_sf"/>
</dbReference>
<dbReference type="SUPFAM" id="SSF56219">
    <property type="entry name" value="DNase I-like"/>
    <property type="match status" value="1"/>
</dbReference>
<dbReference type="Pfam" id="PF03372">
    <property type="entry name" value="Exo_endo_phos"/>
    <property type="match status" value="1"/>
</dbReference>
<feature type="region of interest" description="Disordered" evidence="1">
    <location>
        <begin position="303"/>
        <end position="326"/>
    </location>
</feature>
<name>A0A101NB03_9ACTN</name>
<dbReference type="PANTHER" id="PTHR42834:SF1">
    <property type="entry name" value="ENDONUCLEASE_EXONUCLEASE_PHOSPHATASE FAMILY PROTEIN (AFU_ORTHOLOGUE AFUA_3G09210)"/>
    <property type="match status" value="1"/>
</dbReference>
<dbReference type="GO" id="GO:0004519">
    <property type="term" value="F:endonuclease activity"/>
    <property type="evidence" value="ECO:0007669"/>
    <property type="project" value="UniProtKB-KW"/>
</dbReference>
<keyword evidence="3" id="KW-0255">Endonuclease</keyword>
<proteinExistence type="predicted"/>
<sequence length="326" mass="35479">MLVGTWNLENLMLPHSGDGAPATEAAYEAKVAALASVITALDPDLLGVQEVRQEETLADLAKAAGGQWHIALSRHADRRGIRVGFLSRTPMRTRRDTHVFAEKLRPVQGDDGTEPDAHDGETSRGFLAVETDTGDGVLHVAVAHLKSKLLSYPGAGGKSRFQPHDEAERARFGAYALYRRAAEAATLRAVADFLLEGAGTERDVIVLGDMNDVVNAATTQILLGPPGSELDKPRAFAKSDLGDPFRLWDIAPRIPEERRFSRVSFGRAELIDHVLLSHRLARRIEEAGTGLPEHRDDALVLPSVDEDPRKRVGTPGSDHAPVWVRV</sequence>
<evidence type="ECO:0000256" key="1">
    <source>
        <dbReference type="SAM" id="MobiDB-lite"/>
    </source>
</evidence>
<evidence type="ECO:0000313" key="3">
    <source>
        <dbReference type="EMBL" id="KUM89806.1"/>
    </source>
</evidence>
<comment type="caution">
    <text evidence="3">The sequence shown here is derived from an EMBL/GenBank/DDBJ whole genome shotgun (WGS) entry which is preliminary data.</text>
</comment>
<gene>
    <name evidence="3" type="ORF">AQI94_06090</name>
</gene>
<dbReference type="PANTHER" id="PTHR42834">
    <property type="entry name" value="ENDONUCLEASE/EXONUCLEASE/PHOSPHATASE FAMILY PROTEIN (AFU_ORTHOLOGUE AFUA_3G09210)"/>
    <property type="match status" value="1"/>
</dbReference>
<accession>A0A101NB03</accession>
<dbReference type="EMBL" id="LMWM01000006">
    <property type="protein sequence ID" value="KUM89806.1"/>
    <property type="molecule type" value="Genomic_DNA"/>
</dbReference>
<dbReference type="RefSeq" id="WP_031061097.1">
    <property type="nucleotide sequence ID" value="NZ_JBEYZI010000135.1"/>
</dbReference>
<evidence type="ECO:0000313" key="4">
    <source>
        <dbReference type="Proteomes" id="UP000053039"/>
    </source>
</evidence>
<feature type="domain" description="Endonuclease/exonuclease/phosphatase" evidence="2">
    <location>
        <begin position="4"/>
        <end position="319"/>
    </location>
</feature>
<keyword evidence="3" id="KW-0378">Hydrolase</keyword>
<dbReference type="AlphaFoldDB" id="A0A101NB03"/>
<reference evidence="3 4" key="1">
    <citation type="submission" date="2015-10" db="EMBL/GenBank/DDBJ databases">
        <title>Draft genome sequence of Streptomyces pseudovenezuelae DSM 40212, type strain for the species Streptomyces pseudovenezuelae.</title>
        <authorList>
            <person name="Ruckert C."/>
            <person name="Winkler A."/>
            <person name="Kalinowski J."/>
            <person name="Kampfer P."/>
            <person name="Glaeser S."/>
        </authorList>
    </citation>
    <scope>NUCLEOTIDE SEQUENCE [LARGE SCALE GENOMIC DNA]</scope>
    <source>
        <strain evidence="3 4">DSM 40212</strain>
    </source>
</reference>
<dbReference type="Proteomes" id="UP000053039">
    <property type="component" value="Unassembled WGS sequence"/>
</dbReference>
<evidence type="ECO:0000259" key="2">
    <source>
        <dbReference type="Pfam" id="PF03372"/>
    </source>
</evidence>
<organism evidence="3 4">
    <name type="scientific">Streptomyces pseudovenezuelae</name>
    <dbReference type="NCBI Taxonomy" id="67350"/>
    <lineage>
        <taxon>Bacteria</taxon>
        <taxon>Bacillati</taxon>
        <taxon>Actinomycetota</taxon>
        <taxon>Actinomycetes</taxon>
        <taxon>Kitasatosporales</taxon>
        <taxon>Streptomycetaceae</taxon>
        <taxon>Streptomyces</taxon>
        <taxon>Streptomyces aurantiacus group</taxon>
    </lineage>
</organism>
<dbReference type="InterPro" id="IPR005135">
    <property type="entry name" value="Endo/exonuclease/phosphatase"/>
</dbReference>
<protein>
    <submittedName>
        <fullName evidence="3">Endonuclease</fullName>
    </submittedName>
</protein>
<keyword evidence="3" id="KW-0540">Nuclease</keyword>